<name>A0A9Q3CDK3_9BASI</name>
<organism evidence="1 2">
    <name type="scientific">Austropuccinia psidii MF-1</name>
    <dbReference type="NCBI Taxonomy" id="1389203"/>
    <lineage>
        <taxon>Eukaryota</taxon>
        <taxon>Fungi</taxon>
        <taxon>Dikarya</taxon>
        <taxon>Basidiomycota</taxon>
        <taxon>Pucciniomycotina</taxon>
        <taxon>Pucciniomycetes</taxon>
        <taxon>Pucciniales</taxon>
        <taxon>Sphaerophragmiaceae</taxon>
        <taxon>Austropuccinia</taxon>
    </lineage>
</organism>
<sequence>MYARQYEITHRPLTYSSTSVFVCDLTCDSNSLQCLFMYEHRFHSASYRCSKLFTLSLLILTVQSSTFSTNYQRSFVVYRIFLQDQNW</sequence>
<comment type="caution">
    <text evidence="1">The sequence shown here is derived from an EMBL/GenBank/DDBJ whole genome shotgun (WGS) entry which is preliminary data.</text>
</comment>
<reference evidence="1" key="1">
    <citation type="submission" date="2021-03" db="EMBL/GenBank/DDBJ databases">
        <title>Draft genome sequence of rust myrtle Austropuccinia psidii MF-1, a brazilian biotype.</title>
        <authorList>
            <person name="Quecine M.C."/>
            <person name="Pachon D.M.R."/>
            <person name="Bonatelli M.L."/>
            <person name="Correr F.H."/>
            <person name="Franceschini L.M."/>
            <person name="Leite T.F."/>
            <person name="Margarido G.R.A."/>
            <person name="Almeida C.A."/>
            <person name="Ferrarezi J.A."/>
            <person name="Labate C.A."/>
        </authorList>
    </citation>
    <scope>NUCLEOTIDE SEQUENCE</scope>
    <source>
        <strain evidence="1">MF-1</strain>
    </source>
</reference>
<accession>A0A9Q3CDK3</accession>
<dbReference type="EMBL" id="AVOT02006102">
    <property type="protein sequence ID" value="MBW0480767.1"/>
    <property type="molecule type" value="Genomic_DNA"/>
</dbReference>
<keyword evidence="2" id="KW-1185">Reference proteome</keyword>
<proteinExistence type="predicted"/>
<dbReference type="AlphaFoldDB" id="A0A9Q3CDK3"/>
<evidence type="ECO:0000313" key="1">
    <source>
        <dbReference type="EMBL" id="MBW0480767.1"/>
    </source>
</evidence>
<evidence type="ECO:0000313" key="2">
    <source>
        <dbReference type="Proteomes" id="UP000765509"/>
    </source>
</evidence>
<dbReference type="Proteomes" id="UP000765509">
    <property type="component" value="Unassembled WGS sequence"/>
</dbReference>
<protein>
    <submittedName>
        <fullName evidence="1">Uncharacterized protein</fullName>
    </submittedName>
</protein>
<gene>
    <name evidence="1" type="ORF">O181_020482</name>
</gene>